<sequence length="274" mass="31808">MKVKPRILVGCPVCQKPDILKEFLNSLQNINKEEIDIDFLFIDDNVVEESSSLLKSLSFTGAKVDVLEGKCKDNYMCNEHTHTWNNNLVWKVAEFKNIIIQHAKNKNYDYLFLIDSDILLQPITVQHLMEQKKDIISEIFWTKWTPESIELPQVWVCDQYTLYEPALNMSLSSDQINAKVIEFINNLRIPGVYKVGGLGACTLISKNAINKGVSFDRIYNISFWGEDRHFCIRSVALGLELYVDTNYPAYHIYRESELEGANEFKIRCNYKNYN</sequence>
<accession>A0ACB5RGW6</accession>
<protein>
    <submittedName>
        <fullName evidence="1">Uncharacterized protein</fullName>
    </submittedName>
</protein>
<reference evidence="1" key="1">
    <citation type="journal article" date="2025" name="Int. J. Syst. Evol. Microbiol.">
        <title>Inconstantimicrobium mannanitabidum sp. nov., a novel member of the family Clostridiaceae isolated from anoxic soil under the treatment of reductive soil disinfestation.</title>
        <authorList>
            <person name="Ueki A."/>
            <person name="Tonouchi A."/>
            <person name="Honma S."/>
            <person name="Kaku N."/>
            <person name="Ueki K."/>
        </authorList>
    </citation>
    <scope>NUCLEOTIDE SEQUENCE</scope>
    <source>
        <strain evidence="1">TW13</strain>
    </source>
</reference>
<dbReference type="Proteomes" id="UP001058074">
    <property type="component" value="Unassembled WGS sequence"/>
</dbReference>
<keyword evidence="2" id="KW-1185">Reference proteome</keyword>
<gene>
    <name evidence="1" type="ORF">rsdtw13_35750</name>
</gene>
<evidence type="ECO:0000313" key="1">
    <source>
        <dbReference type="EMBL" id="GKX68317.1"/>
    </source>
</evidence>
<name>A0ACB5RGW6_9CLOT</name>
<proteinExistence type="predicted"/>
<evidence type="ECO:0000313" key="2">
    <source>
        <dbReference type="Proteomes" id="UP001058074"/>
    </source>
</evidence>
<dbReference type="EMBL" id="BROD01000001">
    <property type="protein sequence ID" value="GKX68317.1"/>
    <property type="molecule type" value="Genomic_DNA"/>
</dbReference>
<comment type="caution">
    <text evidence="1">The sequence shown here is derived from an EMBL/GenBank/DDBJ whole genome shotgun (WGS) entry which is preliminary data.</text>
</comment>
<organism evidence="1 2">
    <name type="scientific">Inconstantimicrobium mannanitabidum</name>
    <dbReference type="NCBI Taxonomy" id="1604901"/>
    <lineage>
        <taxon>Bacteria</taxon>
        <taxon>Bacillati</taxon>
        <taxon>Bacillota</taxon>
        <taxon>Clostridia</taxon>
        <taxon>Eubacteriales</taxon>
        <taxon>Clostridiaceae</taxon>
        <taxon>Inconstantimicrobium</taxon>
    </lineage>
</organism>